<reference evidence="16 17" key="1">
    <citation type="submission" date="2015-12" db="EMBL/GenBank/DDBJ databases">
        <title>The genome of Folsomia candida.</title>
        <authorList>
            <person name="Faddeeva A."/>
            <person name="Derks M.F."/>
            <person name="Anvar Y."/>
            <person name="Smit S."/>
            <person name="Van Straalen N."/>
            <person name="Roelofs D."/>
        </authorList>
    </citation>
    <scope>NUCLEOTIDE SEQUENCE [LARGE SCALE GENOMIC DNA]</scope>
    <source>
        <strain evidence="16 17">VU population</strain>
        <tissue evidence="16">Whole body</tissue>
    </source>
</reference>
<feature type="binding site" evidence="8">
    <location>
        <position position="475"/>
    </location>
    <ligand>
        <name>Zn(2+)</name>
        <dbReference type="ChEBI" id="CHEBI:29105"/>
        <label>1</label>
        <note>catalytic</note>
    </ligand>
</feature>
<feature type="compositionally biased region" description="Low complexity" evidence="14">
    <location>
        <begin position="60"/>
        <end position="74"/>
    </location>
</feature>
<evidence type="ECO:0000256" key="13">
    <source>
        <dbReference type="RuleBase" id="RU361144"/>
    </source>
</evidence>
<feature type="region of interest" description="Disordered" evidence="14">
    <location>
        <begin position="49"/>
        <end position="110"/>
    </location>
</feature>
<gene>
    <name evidence="16" type="ORF">Fcan01_18225</name>
</gene>
<sequence length="764" mass="85359">MGPHSVALVFVLFYLVGSSWGQYGGGDGGGYGGGGGGGYNSYGGGGGGGGYGGGGGGYGPPQDQQYGPPQDQQYGPPPDQQQYGPPPDQYGGGGGGGGGQNQAPQFSGQIGDRERQVMDWMRTVEPQMTEKCFVSNIATFNYETNITLANDEANTAASMDQNALSKTIQDDIINQFPWWRELQCPKLWRQMRFYFLGGPGNVPTFKIEESLKITSAMSASYSTAAVCDFENRDKCDLVLDPLLENILSKEKDYDKLAHYWTAWHDTMSNAVTAQQYSGYIQLSNEISQANGFHDTGEQSADAYNDFTPNWTFDLFRQSMADSFAAIKPTYMKLHAYVRMKMRNYYGPKVTHPLGFMPINILGNMWGQEWTAIHGVTKPFPNAPSLDATSAFLAKGYTVERIYQEADKFFQELGLFPMSPHFWQKSMVAKPSDGRQVICHATAFEFCQRVPRGENADYRIRMCTQVNQADFATVHHEMGHIQYYMAYAHQPFPFRNGANPGFHEAIGDSLDLTVETPKHLQCALQLSTGTELDCDAIMRGEPVDAKPTEADLNLLYFKALEKFPMFGFSYSMESWKWEAASGAMTPEQYNDRWWDIRRENQGLIPPADRPSTGFDPAAKYHIVADVEYIRPPRAVGGGPIDPIIELDRELKIRRTLAETAYYWSNILQFQFFQAMCIYAGEFNLDDPNSKPLYECDFSGNRKAGKKLLKMLSRGSSLPWPDILEEFTGSRILDPGPILNYFRPLLDYLDGQLQENGENACFGLNC</sequence>
<feature type="compositionally biased region" description="Gly residues" evidence="14">
    <location>
        <begin position="90"/>
        <end position="100"/>
    </location>
</feature>
<evidence type="ECO:0000256" key="2">
    <source>
        <dbReference type="ARBA" id="ARBA00022729"/>
    </source>
</evidence>
<comment type="caution">
    <text evidence="12">Lacks conserved residue(s) required for the propagation of feature annotation.</text>
</comment>
<comment type="similarity">
    <text evidence="1 12 13">Belongs to the peptidase M2 family.</text>
</comment>
<comment type="caution">
    <text evidence="16">The sequence shown here is derived from an EMBL/GenBank/DDBJ whole genome shotgun (WGS) entry which is preliminary data.</text>
</comment>
<dbReference type="AlphaFoldDB" id="A0A226DR08"/>
<dbReference type="PANTHER" id="PTHR10514">
    <property type="entry name" value="ANGIOTENSIN-CONVERTING ENZYME"/>
    <property type="match status" value="1"/>
</dbReference>
<feature type="chain" id="PRO_5012036490" description="Angiotensin-converting enzyme" evidence="15">
    <location>
        <begin position="22"/>
        <end position="764"/>
    </location>
</feature>
<keyword evidence="17" id="KW-1185">Reference proteome</keyword>
<feature type="compositionally biased region" description="Pro residues" evidence="14">
    <location>
        <begin position="75"/>
        <end position="88"/>
    </location>
</feature>
<dbReference type="CDD" id="cd06461">
    <property type="entry name" value="M2_ACE"/>
    <property type="match status" value="1"/>
</dbReference>
<evidence type="ECO:0000256" key="14">
    <source>
        <dbReference type="SAM" id="MobiDB-lite"/>
    </source>
</evidence>
<dbReference type="SUPFAM" id="SSF55486">
    <property type="entry name" value="Metalloproteases ('zincins'), catalytic domain"/>
    <property type="match status" value="2"/>
</dbReference>
<dbReference type="EC" id="3.4.-.-" evidence="13"/>
<evidence type="ECO:0000313" key="16">
    <source>
        <dbReference type="EMBL" id="OXA47107.1"/>
    </source>
</evidence>
<feature type="disulfide bond" evidence="9">
    <location>
        <begin position="675"/>
        <end position="694"/>
    </location>
</feature>
<dbReference type="GO" id="GO:0005886">
    <property type="term" value="C:plasma membrane"/>
    <property type="evidence" value="ECO:0007669"/>
    <property type="project" value="TreeGrafter"/>
</dbReference>
<feature type="binding site" evidence="11">
    <location>
        <position position="475"/>
    </location>
    <ligand>
        <name>Zn(2+)</name>
        <dbReference type="ChEBI" id="CHEBI:29105"/>
        <label>2</label>
        <note>catalytic</note>
    </ligand>
</feature>
<evidence type="ECO:0000256" key="9">
    <source>
        <dbReference type="PIRSR" id="PIRSR601548-4"/>
    </source>
</evidence>
<dbReference type="GO" id="GO:0008241">
    <property type="term" value="F:peptidyl-dipeptidase activity"/>
    <property type="evidence" value="ECO:0007669"/>
    <property type="project" value="InterPro"/>
</dbReference>
<feature type="active site" description="Proton donor 2" evidence="6">
    <location>
        <position position="620"/>
    </location>
</feature>
<dbReference type="PROSITE" id="PS52011">
    <property type="entry name" value="PEPTIDASE_M2"/>
    <property type="match status" value="1"/>
</dbReference>
<keyword evidence="2 15" id="KW-0732">Signal</keyword>
<feature type="compositionally biased region" description="Gly residues" evidence="14">
    <location>
        <begin position="49"/>
        <end position="59"/>
    </location>
</feature>
<dbReference type="OrthoDB" id="10029630at2759"/>
<feature type="active site" description="Proton acceptor 2" evidence="6">
    <location>
        <position position="476"/>
    </location>
</feature>
<protein>
    <recommendedName>
        <fullName evidence="13">Angiotensin-converting enzyme</fullName>
        <ecNumber evidence="13">3.4.-.-</ecNumber>
    </recommendedName>
</protein>
<feature type="binding site" evidence="11">
    <location>
        <position position="503"/>
    </location>
    <ligand>
        <name>Zn(2+)</name>
        <dbReference type="ChEBI" id="CHEBI:29105"/>
        <label>2</label>
        <note>catalytic</note>
    </ligand>
</feature>
<dbReference type="GO" id="GO:0046872">
    <property type="term" value="F:metal ion binding"/>
    <property type="evidence" value="ECO:0007669"/>
    <property type="project" value="UniProtKB-KW"/>
</dbReference>
<feature type="disulfide bond" evidence="9">
    <location>
        <begin position="438"/>
        <end position="462"/>
    </location>
</feature>
<feature type="binding site" evidence="7">
    <location>
        <position position="629"/>
    </location>
    <ligand>
        <name>chloride</name>
        <dbReference type="ChEBI" id="CHEBI:17996"/>
        <label>1</label>
    </ligand>
</feature>
<feature type="signal peptide" evidence="15">
    <location>
        <begin position="1"/>
        <end position="21"/>
    </location>
</feature>
<dbReference type="PANTHER" id="PTHR10514:SF27">
    <property type="entry name" value="ANGIOTENSIN-CONVERTING ENZYME"/>
    <property type="match status" value="1"/>
</dbReference>
<name>A0A226DR08_FOLCA</name>
<evidence type="ECO:0000256" key="1">
    <source>
        <dbReference type="ARBA" id="ARBA00008139"/>
    </source>
</evidence>
<dbReference type="Proteomes" id="UP000198287">
    <property type="component" value="Unassembled WGS sequence"/>
</dbReference>
<evidence type="ECO:0000256" key="10">
    <source>
        <dbReference type="PIRSR" id="PIRSR601548-5"/>
    </source>
</evidence>
<dbReference type="InterPro" id="IPR001548">
    <property type="entry name" value="Peptidase_M2"/>
</dbReference>
<keyword evidence="13" id="KW-0482">Metalloprotease</keyword>
<dbReference type="Pfam" id="PF01401">
    <property type="entry name" value="Peptidase_M2"/>
    <property type="match status" value="2"/>
</dbReference>
<evidence type="ECO:0000313" key="17">
    <source>
        <dbReference type="Proteomes" id="UP000198287"/>
    </source>
</evidence>
<evidence type="ECO:0000256" key="7">
    <source>
        <dbReference type="PIRSR" id="PIRSR601548-2"/>
    </source>
</evidence>
<keyword evidence="3 9" id="KW-1015">Disulfide bond</keyword>
<organism evidence="16 17">
    <name type="scientific">Folsomia candida</name>
    <name type="common">Springtail</name>
    <dbReference type="NCBI Taxonomy" id="158441"/>
    <lineage>
        <taxon>Eukaryota</taxon>
        <taxon>Metazoa</taxon>
        <taxon>Ecdysozoa</taxon>
        <taxon>Arthropoda</taxon>
        <taxon>Hexapoda</taxon>
        <taxon>Collembola</taxon>
        <taxon>Entomobryomorpha</taxon>
        <taxon>Isotomoidea</taxon>
        <taxon>Isotomidae</taxon>
        <taxon>Proisotominae</taxon>
        <taxon>Folsomia</taxon>
    </lineage>
</organism>
<evidence type="ECO:0000256" key="8">
    <source>
        <dbReference type="PIRSR" id="PIRSR601548-3"/>
    </source>
</evidence>
<keyword evidence="8 13" id="KW-0479">Metal-binding</keyword>
<evidence type="ECO:0000256" key="3">
    <source>
        <dbReference type="ARBA" id="ARBA00023157"/>
    </source>
</evidence>
<dbReference type="EMBL" id="LNIX01000014">
    <property type="protein sequence ID" value="OXA47107.1"/>
    <property type="molecule type" value="Genomic_DNA"/>
</dbReference>
<comment type="cofactor">
    <cofactor evidence="13">
        <name>Zn(2+)</name>
        <dbReference type="ChEBI" id="CHEBI:29105"/>
    </cofactor>
    <text evidence="13">Binds 2 Zn(2+) ions per subunit.</text>
</comment>
<keyword evidence="4 10" id="KW-0325">Glycoprotein</keyword>
<feature type="active site" description="Proton acceptor 1" evidence="5">
    <location>
        <position position="476"/>
    </location>
</feature>
<evidence type="ECO:0000256" key="11">
    <source>
        <dbReference type="PIRSR" id="PIRSR601548-8"/>
    </source>
</evidence>
<feature type="disulfide bond" evidence="12">
    <location>
        <begin position="227"/>
        <end position="235"/>
    </location>
</feature>
<keyword evidence="13" id="KW-0645">Protease</keyword>
<evidence type="ECO:0000256" key="5">
    <source>
        <dbReference type="PIRSR" id="PIRSR601548-1"/>
    </source>
</evidence>
<evidence type="ECO:0000256" key="12">
    <source>
        <dbReference type="PROSITE-ProRule" id="PRU01355"/>
    </source>
</evidence>
<accession>A0A226DR08</accession>
<proteinExistence type="inferred from homology"/>
<keyword evidence="13" id="KW-0378">Hydrolase</keyword>
<feature type="binding site" evidence="8">
    <location>
        <position position="479"/>
    </location>
    <ligand>
        <name>Zn(2+)</name>
        <dbReference type="ChEBI" id="CHEBI:29105"/>
        <label>1</label>
        <note>catalytic</note>
    </ligand>
</feature>
<feature type="binding site" evidence="7">
    <location>
        <position position="303"/>
    </location>
    <ligand>
        <name>chloride</name>
        <dbReference type="ChEBI" id="CHEBI:17996"/>
        <label>1</label>
    </ligand>
</feature>
<dbReference type="OMA" id="DQQYGPP"/>
<evidence type="ECO:0000256" key="6">
    <source>
        <dbReference type="PIRSR" id="PIRSR601548-11"/>
    </source>
</evidence>
<keyword evidence="8 13" id="KW-0862">Zinc</keyword>
<feature type="binding site" evidence="8">
    <location>
        <position position="503"/>
    </location>
    <ligand>
        <name>Zn(2+)</name>
        <dbReference type="ChEBI" id="CHEBI:29105"/>
        <label>1</label>
        <note>catalytic</note>
    </ligand>
</feature>
<evidence type="ECO:0000256" key="15">
    <source>
        <dbReference type="SAM" id="SignalP"/>
    </source>
</evidence>
<evidence type="ECO:0000256" key="4">
    <source>
        <dbReference type="ARBA" id="ARBA00023180"/>
    </source>
</evidence>
<dbReference type="PRINTS" id="PR00791">
    <property type="entry name" value="PEPDIPTASEA"/>
</dbReference>
<dbReference type="GO" id="GO:0004180">
    <property type="term" value="F:carboxypeptidase activity"/>
    <property type="evidence" value="ECO:0007669"/>
    <property type="project" value="UniProtKB-KW"/>
</dbReference>
<feature type="active site" description="Proton donor 1" evidence="5">
    <location>
        <position position="620"/>
    </location>
</feature>
<feature type="glycosylation site" description="N-linked (GlcNAc...) asparagine" evidence="10">
    <location>
        <position position="145"/>
    </location>
</feature>
<dbReference type="GO" id="GO:0006508">
    <property type="term" value="P:proteolysis"/>
    <property type="evidence" value="ECO:0007669"/>
    <property type="project" value="UniProtKB-KW"/>
</dbReference>
<keyword evidence="13" id="KW-0121">Carboxypeptidase</keyword>
<dbReference type="GO" id="GO:0008237">
    <property type="term" value="F:metallopeptidase activity"/>
    <property type="evidence" value="ECO:0007669"/>
    <property type="project" value="UniProtKB-KW"/>
</dbReference>
<feature type="binding site" evidence="11">
    <location>
        <position position="479"/>
    </location>
    <ligand>
        <name>Zn(2+)</name>
        <dbReference type="ChEBI" id="CHEBI:29105"/>
        <label>2</label>
        <note>catalytic</note>
    </ligand>
</feature>